<evidence type="ECO:0000256" key="12">
    <source>
        <dbReference type="ARBA" id="ARBA00023326"/>
    </source>
</evidence>
<comment type="similarity">
    <text evidence="13">Belongs to the polysaccharide monooxygenase AA9 family.</text>
</comment>
<evidence type="ECO:0000256" key="6">
    <source>
        <dbReference type="ARBA" id="ARBA00023001"/>
    </source>
</evidence>
<keyword evidence="8" id="KW-0186">Copper</keyword>
<feature type="compositionally biased region" description="Basic and acidic residues" evidence="16">
    <location>
        <begin position="295"/>
        <end position="308"/>
    </location>
</feature>
<evidence type="ECO:0000256" key="3">
    <source>
        <dbReference type="ARBA" id="ARBA00022525"/>
    </source>
</evidence>
<evidence type="ECO:0000256" key="11">
    <source>
        <dbReference type="ARBA" id="ARBA00023277"/>
    </source>
</evidence>
<dbReference type="EMBL" id="JASNQZ010000005">
    <property type="protein sequence ID" value="KAL0957317.1"/>
    <property type="molecule type" value="Genomic_DNA"/>
</dbReference>
<evidence type="ECO:0000256" key="2">
    <source>
        <dbReference type="ARBA" id="ARBA00004613"/>
    </source>
</evidence>
<gene>
    <name evidence="19" type="ORF">HGRIS_001126</name>
</gene>
<dbReference type="InterPro" id="IPR049892">
    <property type="entry name" value="AA9"/>
</dbReference>
<evidence type="ECO:0000256" key="10">
    <source>
        <dbReference type="ARBA" id="ARBA00023157"/>
    </source>
</evidence>
<keyword evidence="9" id="KW-0503">Monooxygenase</keyword>
<evidence type="ECO:0000313" key="20">
    <source>
        <dbReference type="Proteomes" id="UP001556367"/>
    </source>
</evidence>
<dbReference type="Pfam" id="PF03443">
    <property type="entry name" value="AA9"/>
    <property type="match status" value="1"/>
</dbReference>
<organism evidence="19 20">
    <name type="scientific">Hohenbuehelia grisea</name>
    <dbReference type="NCBI Taxonomy" id="104357"/>
    <lineage>
        <taxon>Eukaryota</taxon>
        <taxon>Fungi</taxon>
        <taxon>Dikarya</taxon>
        <taxon>Basidiomycota</taxon>
        <taxon>Agaricomycotina</taxon>
        <taxon>Agaricomycetes</taxon>
        <taxon>Agaricomycetidae</taxon>
        <taxon>Agaricales</taxon>
        <taxon>Pleurotineae</taxon>
        <taxon>Pleurotaceae</taxon>
        <taxon>Hohenbuehelia</taxon>
    </lineage>
</organism>
<evidence type="ECO:0000256" key="17">
    <source>
        <dbReference type="SAM" id="SignalP"/>
    </source>
</evidence>
<dbReference type="CDD" id="cd21175">
    <property type="entry name" value="LPMO_AA9"/>
    <property type="match status" value="1"/>
</dbReference>
<dbReference type="PANTHER" id="PTHR33353">
    <property type="entry name" value="PUTATIVE (AFU_ORTHOLOGUE AFUA_1G12560)-RELATED"/>
    <property type="match status" value="1"/>
</dbReference>
<evidence type="ECO:0000256" key="7">
    <source>
        <dbReference type="ARBA" id="ARBA00023002"/>
    </source>
</evidence>
<protein>
    <recommendedName>
        <fullName evidence="15">lytic cellulose monooxygenase (C4-dehydrogenating)</fullName>
        <ecNumber evidence="15">1.14.99.56</ecNumber>
    </recommendedName>
</protein>
<keyword evidence="7" id="KW-0560">Oxidoreductase</keyword>
<keyword evidence="6" id="KW-0136">Cellulose degradation</keyword>
<accession>A0ABR3JPP9</accession>
<dbReference type="PANTHER" id="PTHR33353:SF10">
    <property type="entry name" value="ENDO-BETA-1,4-GLUCANASE D"/>
    <property type="match status" value="1"/>
</dbReference>
<feature type="signal peptide" evidence="17">
    <location>
        <begin position="1"/>
        <end position="23"/>
    </location>
</feature>
<evidence type="ECO:0000256" key="9">
    <source>
        <dbReference type="ARBA" id="ARBA00023033"/>
    </source>
</evidence>
<reference evidence="20" key="1">
    <citation type="submission" date="2024-06" db="EMBL/GenBank/DDBJ databases">
        <title>Multi-omics analyses provide insights into the biosynthesis of the anticancer antibiotic pleurotin in Hohenbuehelia grisea.</title>
        <authorList>
            <person name="Weaver J.A."/>
            <person name="Alberti F."/>
        </authorList>
    </citation>
    <scope>NUCLEOTIDE SEQUENCE [LARGE SCALE GENOMIC DNA]</scope>
    <source>
        <strain evidence="20">T-177</strain>
    </source>
</reference>
<evidence type="ECO:0000256" key="8">
    <source>
        <dbReference type="ARBA" id="ARBA00023008"/>
    </source>
</evidence>
<evidence type="ECO:0000256" key="5">
    <source>
        <dbReference type="ARBA" id="ARBA00022729"/>
    </source>
</evidence>
<feature type="domain" description="Auxiliary Activity family 9 catalytic" evidence="18">
    <location>
        <begin position="24"/>
        <end position="229"/>
    </location>
</feature>
<dbReference type="Gene3D" id="2.70.50.70">
    <property type="match status" value="1"/>
</dbReference>
<evidence type="ECO:0000256" key="13">
    <source>
        <dbReference type="ARBA" id="ARBA00044502"/>
    </source>
</evidence>
<comment type="catalytic activity">
    <reaction evidence="14">
        <text>[(1-&gt;4)-beta-D-glucosyl]n+m + reduced acceptor + O2 = 4-dehydro-beta-D-glucosyl-[(1-&gt;4)-beta-D-glucosyl]n-1 + [(1-&gt;4)-beta-D-glucosyl]m + acceptor + H2O.</text>
        <dbReference type="EC" id="1.14.99.56"/>
    </reaction>
</comment>
<proteinExistence type="inferred from homology"/>
<evidence type="ECO:0000256" key="15">
    <source>
        <dbReference type="ARBA" id="ARBA00047174"/>
    </source>
</evidence>
<comment type="caution">
    <text evidence="19">The sequence shown here is derived from an EMBL/GenBank/DDBJ whole genome shotgun (WGS) entry which is preliminary data.</text>
</comment>
<evidence type="ECO:0000313" key="19">
    <source>
        <dbReference type="EMBL" id="KAL0957317.1"/>
    </source>
</evidence>
<keyword evidence="20" id="KW-1185">Reference proteome</keyword>
<keyword evidence="4" id="KW-0479">Metal-binding</keyword>
<keyword evidence="11" id="KW-0119">Carbohydrate metabolism</keyword>
<evidence type="ECO:0000256" key="14">
    <source>
        <dbReference type="ARBA" id="ARBA00045077"/>
    </source>
</evidence>
<feature type="region of interest" description="Disordered" evidence="16">
    <location>
        <begin position="41"/>
        <end position="64"/>
    </location>
</feature>
<feature type="chain" id="PRO_5047248066" description="lytic cellulose monooxygenase (C4-dehydrogenating)" evidence="17">
    <location>
        <begin position="24"/>
        <end position="308"/>
    </location>
</feature>
<evidence type="ECO:0000256" key="4">
    <source>
        <dbReference type="ARBA" id="ARBA00022723"/>
    </source>
</evidence>
<dbReference type="Proteomes" id="UP001556367">
    <property type="component" value="Unassembled WGS sequence"/>
</dbReference>
<evidence type="ECO:0000256" key="16">
    <source>
        <dbReference type="SAM" id="MobiDB-lite"/>
    </source>
</evidence>
<evidence type="ECO:0000259" key="18">
    <source>
        <dbReference type="Pfam" id="PF03443"/>
    </source>
</evidence>
<keyword evidence="5 17" id="KW-0732">Signal</keyword>
<comment type="subcellular location">
    <subcellularLocation>
        <location evidence="2">Secreted</location>
    </subcellularLocation>
</comment>
<sequence>MCEKFSAIFTSLLLLVALPHVYAHGFVARVIIDGKSYEGNHPSGHTNPSPIRKISTQDPNYGANNPALNCGPDAEAGSLVADARPGSKIQFIWTDAAGGNWPHNTGPIITYLGLCGSITADKCDSTTVKWYKIHQHGKKPNGHWVQEDLMSRAPATMTLPLDLAPGNYLIRHEIISLHLAAQGKAEFYPSCVQIKVGGNGKGGPSPNDLVTFPGCYQDSDPGIRLDPFNDREYEFPGPSIAQLIGSGSGVSINNKDPASLDQPTSSVAPMFKYSAKAGVKSVPTPVAQSSKKNCQRRDGTHEIKARKH</sequence>
<keyword evidence="12" id="KW-0624">Polysaccharide degradation</keyword>
<feature type="compositionally biased region" description="Polar residues" evidence="16">
    <location>
        <begin position="43"/>
        <end position="64"/>
    </location>
</feature>
<comment type="cofactor">
    <cofactor evidence="1">
        <name>Cu(2+)</name>
        <dbReference type="ChEBI" id="CHEBI:29036"/>
    </cofactor>
</comment>
<dbReference type="InterPro" id="IPR005103">
    <property type="entry name" value="AA9_LPMO"/>
</dbReference>
<feature type="region of interest" description="Disordered" evidence="16">
    <location>
        <begin position="282"/>
        <end position="308"/>
    </location>
</feature>
<keyword evidence="3" id="KW-0964">Secreted</keyword>
<dbReference type="EC" id="1.14.99.56" evidence="15"/>
<keyword evidence="10" id="KW-1015">Disulfide bond</keyword>
<name>A0ABR3JPP9_9AGAR</name>
<evidence type="ECO:0000256" key="1">
    <source>
        <dbReference type="ARBA" id="ARBA00001973"/>
    </source>
</evidence>